<comment type="caution">
    <text evidence="1">The sequence shown here is derived from an EMBL/GenBank/DDBJ whole genome shotgun (WGS) entry which is preliminary data.</text>
</comment>
<dbReference type="AlphaFoldDB" id="A0A3N2BL24"/>
<dbReference type="RefSeq" id="WP_085514233.1">
    <property type="nucleotide sequence ID" value="NZ_FXAP01000007.1"/>
</dbReference>
<evidence type="ECO:0000313" key="1">
    <source>
        <dbReference type="EMBL" id="ROR75983.1"/>
    </source>
</evidence>
<sequence>MTQTTNEPSQIETTVLDARVQLTVAPRTGQSLEDAAAEMLRLFTDYVSRPDSAFLQDYGANLLAITRHRADPSNPAPSWGGYEGPFVIRSGVSVSAG</sequence>
<evidence type="ECO:0000313" key="2">
    <source>
        <dbReference type="Proteomes" id="UP000266915"/>
    </source>
</evidence>
<gene>
    <name evidence="1" type="ORF">EDD42_3934</name>
</gene>
<protein>
    <submittedName>
        <fullName evidence="1">Uncharacterized protein</fullName>
    </submittedName>
</protein>
<name>A0A3N2BL24_9MICO</name>
<proteinExistence type="predicted"/>
<accession>A0A3N2BL24</accession>
<dbReference type="EMBL" id="RKHL01000002">
    <property type="protein sequence ID" value="ROR75983.1"/>
    <property type="molecule type" value="Genomic_DNA"/>
</dbReference>
<dbReference type="Proteomes" id="UP000266915">
    <property type="component" value="Unassembled WGS sequence"/>
</dbReference>
<keyword evidence="2" id="KW-1185">Reference proteome</keyword>
<organism evidence="1 2">
    <name type="scientific">Plantibacter flavus</name>
    <dbReference type="NCBI Taxonomy" id="150123"/>
    <lineage>
        <taxon>Bacteria</taxon>
        <taxon>Bacillati</taxon>
        <taxon>Actinomycetota</taxon>
        <taxon>Actinomycetes</taxon>
        <taxon>Micrococcales</taxon>
        <taxon>Microbacteriaceae</taxon>
        <taxon>Plantibacter</taxon>
    </lineage>
</organism>
<reference evidence="1 2" key="1">
    <citation type="submission" date="2018-11" db="EMBL/GenBank/DDBJ databases">
        <title>Sequencing the genomes of 1000 actinobacteria strains.</title>
        <authorList>
            <person name="Klenk H.-P."/>
        </authorList>
    </citation>
    <scope>NUCLEOTIDE SEQUENCE [LARGE SCALE GENOMIC DNA]</scope>
    <source>
        <strain evidence="1 2">DSM 14012</strain>
    </source>
</reference>